<dbReference type="InterPro" id="IPR049120">
    <property type="entry name" value="A2M_bMG2"/>
</dbReference>
<keyword evidence="3" id="KW-0677">Repeat</keyword>
<name>A0ABS6N5F5_9RHOB</name>
<keyword evidence="4" id="KW-1015">Disulfide bond</keyword>
<dbReference type="SMART" id="SM00223">
    <property type="entry name" value="APPLE"/>
    <property type="match status" value="1"/>
</dbReference>
<evidence type="ECO:0000313" key="9">
    <source>
        <dbReference type="EMBL" id="MBV2359243.1"/>
    </source>
</evidence>
<organism evidence="9 10">
    <name type="scientific">Thalassococcus arenae</name>
    <dbReference type="NCBI Taxonomy" id="2851652"/>
    <lineage>
        <taxon>Bacteria</taxon>
        <taxon>Pseudomonadati</taxon>
        <taxon>Pseudomonadota</taxon>
        <taxon>Alphaproteobacteria</taxon>
        <taxon>Rhodobacterales</taxon>
        <taxon>Roseobacteraceae</taxon>
        <taxon>Thalassococcus</taxon>
    </lineage>
</organism>
<evidence type="ECO:0000259" key="8">
    <source>
        <dbReference type="SMART" id="SM01360"/>
    </source>
</evidence>
<dbReference type="CDD" id="cd01100">
    <property type="entry name" value="APPLE_Factor_XI_like"/>
    <property type="match status" value="1"/>
</dbReference>
<dbReference type="PIRSF" id="PIRSF038980">
    <property type="entry name" value="A2M_bac"/>
    <property type="match status" value="1"/>
</dbReference>
<keyword evidence="10" id="KW-1185">Reference proteome</keyword>
<dbReference type="PANTHER" id="PTHR40094:SF1">
    <property type="entry name" value="UBIQUITIN DOMAIN-CONTAINING PROTEIN"/>
    <property type="match status" value="1"/>
</dbReference>
<evidence type="ECO:0000256" key="3">
    <source>
        <dbReference type="ARBA" id="ARBA00022737"/>
    </source>
</evidence>
<dbReference type="InterPro" id="IPR047565">
    <property type="entry name" value="Alpha-macroglob_thiol-ester_cl"/>
</dbReference>
<evidence type="ECO:0000256" key="5">
    <source>
        <dbReference type="SAM" id="SignalP"/>
    </source>
</evidence>
<proteinExistence type="inferred from homology"/>
<feature type="signal peptide" evidence="5">
    <location>
        <begin position="1"/>
        <end position="20"/>
    </location>
</feature>
<dbReference type="Pfam" id="PF17962">
    <property type="entry name" value="bMG6"/>
    <property type="match status" value="1"/>
</dbReference>
<dbReference type="InterPro" id="IPR026284">
    <property type="entry name" value="A2MG_proteobact"/>
</dbReference>
<keyword evidence="2 5" id="KW-0732">Signal</keyword>
<dbReference type="SMART" id="SM01360">
    <property type="entry name" value="A2M"/>
    <property type="match status" value="1"/>
</dbReference>
<feature type="chain" id="PRO_5045875943" evidence="5">
    <location>
        <begin position="21"/>
        <end position="1797"/>
    </location>
</feature>
<dbReference type="InterPro" id="IPR000177">
    <property type="entry name" value="Apple"/>
</dbReference>
<dbReference type="CDD" id="cd02891">
    <property type="entry name" value="A2M_like"/>
    <property type="match status" value="1"/>
</dbReference>
<accession>A0ABS6N5F5</accession>
<evidence type="ECO:0000259" key="6">
    <source>
        <dbReference type="SMART" id="SM00223"/>
    </source>
</evidence>
<dbReference type="Pfam" id="PF17973">
    <property type="entry name" value="bMG10"/>
    <property type="match status" value="1"/>
</dbReference>
<dbReference type="SMART" id="SM01359">
    <property type="entry name" value="A2M_N_2"/>
    <property type="match status" value="1"/>
</dbReference>
<evidence type="ECO:0000256" key="4">
    <source>
        <dbReference type="ARBA" id="ARBA00023157"/>
    </source>
</evidence>
<reference evidence="9" key="1">
    <citation type="submission" date="2021-06" db="EMBL/GenBank/DDBJ databases">
        <title>Thalassococcus sp. CAU 1522 isolated from sea sand, Republic of Korea.</title>
        <authorList>
            <person name="Kim W."/>
        </authorList>
    </citation>
    <scope>NUCLEOTIDE SEQUENCE</scope>
    <source>
        <strain evidence="9">CAU 1522</strain>
    </source>
</reference>
<dbReference type="SMART" id="SM01419">
    <property type="entry name" value="Thiol-ester_cl"/>
    <property type="match status" value="1"/>
</dbReference>
<dbReference type="Pfam" id="PF07703">
    <property type="entry name" value="A2M_BRD"/>
    <property type="match status" value="1"/>
</dbReference>
<dbReference type="Pfam" id="PF17972">
    <property type="entry name" value="bMG5"/>
    <property type="match status" value="1"/>
</dbReference>
<comment type="similarity">
    <text evidence="1">Belongs to the protease inhibitor I39 (alpha-2-macroglobulin) family. Bacterial alpha-2-macroglobulin subfamily.</text>
</comment>
<dbReference type="Pfam" id="PF00024">
    <property type="entry name" value="PAN_1"/>
    <property type="match status" value="1"/>
</dbReference>
<dbReference type="RefSeq" id="WP_217777065.1">
    <property type="nucleotide sequence ID" value="NZ_JAHRWL010000001.1"/>
</dbReference>
<dbReference type="Pfam" id="PF11974">
    <property type="entry name" value="bMG3"/>
    <property type="match status" value="1"/>
</dbReference>
<evidence type="ECO:0000256" key="1">
    <source>
        <dbReference type="ARBA" id="ARBA00010556"/>
    </source>
</evidence>
<evidence type="ECO:0000259" key="7">
    <source>
        <dbReference type="SMART" id="SM01359"/>
    </source>
</evidence>
<dbReference type="Pfam" id="PF21142">
    <property type="entry name" value="A2M_bMG2"/>
    <property type="match status" value="1"/>
</dbReference>
<dbReference type="InterPro" id="IPR051802">
    <property type="entry name" value="YfhM-like"/>
</dbReference>
<feature type="domain" description="Alpha-2-macroglobulin" evidence="8">
    <location>
        <begin position="1150"/>
        <end position="1238"/>
    </location>
</feature>
<dbReference type="Pfam" id="PF00207">
    <property type="entry name" value="A2M"/>
    <property type="match status" value="1"/>
</dbReference>
<dbReference type="InterPro" id="IPR001599">
    <property type="entry name" value="Macroglobln_a2"/>
</dbReference>
<comment type="caution">
    <text evidence="9">The sequence shown here is derived from an EMBL/GenBank/DDBJ whole genome shotgun (WGS) entry which is preliminary data.</text>
</comment>
<dbReference type="EMBL" id="JAHRWL010000001">
    <property type="protein sequence ID" value="MBV2359243.1"/>
    <property type="molecule type" value="Genomic_DNA"/>
</dbReference>
<feature type="domain" description="Alpha-2-macroglobulin bait region" evidence="7">
    <location>
        <begin position="947"/>
        <end position="1088"/>
    </location>
</feature>
<evidence type="ECO:0000256" key="2">
    <source>
        <dbReference type="ARBA" id="ARBA00022729"/>
    </source>
</evidence>
<dbReference type="Proteomes" id="UP001166293">
    <property type="component" value="Unassembled WGS sequence"/>
</dbReference>
<dbReference type="PANTHER" id="PTHR40094">
    <property type="entry name" value="ALPHA-2-MACROGLOBULIN HOMOLOG"/>
    <property type="match status" value="1"/>
</dbReference>
<feature type="domain" description="Apple" evidence="6">
    <location>
        <begin position="31"/>
        <end position="93"/>
    </location>
</feature>
<dbReference type="InterPro" id="IPR041462">
    <property type="entry name" value="Bact_A2M_MG6"/>
</dbReference>
<protein>
    <submittedName>
        <fullName evidence="9">Alpha-2-macroglobulin family protein</fullName>
    </submittedName>
</protein>
<dbReference type="InterPro" id="IPR011625">
    <property type="entry name" value="A2M_N_BRD"/>
</dbReference>
<gene>
    <name evidence="9" type="ORF">KUH32_05635</name>
</gene>
<evidence type="ECO:0000313" key="10">
    <source>
        <dbReference type="Proteomes" id="UP001166293"/>
    </source>
</evidence>
<dbReference type="InterPro" id="IPR041203">
    <property type="entry name" value="Bact_A2M_MG5"/>
</dbReference>
<dbReference type="InterPro" id="IPR041246">
    <property type="entry name" value="Bact_MG10"/>
</dbReference>
<dbReference type="InterPro" id="IPR021868">
    <property type="entry name" value="Alpha_2_Macroglob_MG3"/>
</dbReference>
<dbReference type="InterPro" id="IPR002890">
    <property type="entry name" value="MG2"/>
</dbReference>
<dbReference type="Pfam" id="PF01835">
    <property type="entry name" value="MG2"/>
    <property type="match status" value="1"/>
</dbReference>
<sequence>MQRSLWALLTGLLLAPLAQAQDLVPERRLVVTQDVDFYGSDLQALFDTTLEACRKLCLDNRDCAAFTFNTRSNACFPKSQISDRQPYEGAISAQVVTADPAILGIATARKADLDFLEDRDLDNAAAEAAAIGLRHSGGEWSVEQLLNAARNTSNLRDALNWTGSALAQTDTGDLWLDYGSIAARYAETQTGNTRRVLRDRAVLAAINGYLRSPSAPMRQTALLQMADALETVGRGRTMIPALRLAEQIGPRADIGAALDDAIGKYGFRIVEHIVEADSSEPRLCADFSDPLIRAGQDYAPYVRLPDPTLAVRAEGSRLCITGVTHGERYDVTFRAGLPSASGEALIRDVALRLYVRDRTPTASFPGRAYVLPRGPGAGLPLQTVNLDQVDLTLRRVSDRNLIRAIQEDFFARPLNYWREQLFDQEIAEEIWRGTAEVENALNRDVTTRLPIGEVIGDLPAGIYALAARVPGREDSDEDSAMQWFVLSDIGLTTLHGSDGLTIFARSLGDASALSDLTVELVSRGNRVLGRAQTDADGVARFEAGLLRGTGAAAPAMITARQGEADIAFLSLTDPAFDLSDRGVAGRAASGPIDAFLTPDRGAYRAGEVIHVTALMRDARASALAGVPATLILSRPDGVEHARVTSADDRAGGHVFTLPLAPSVPRGTWRLALHADPKAPALVSQTVLVEDFVPERIDVTLSLPDAPISPVSPPLVDLTARYLFGAPGADLAIEGELRQRGLTTLDALPGYRFGRHDEPAEDFVTGLQGDLRTDAGGRAQLALPVSAAQAGQPHETTLTVRVTEGAGRPVERSITRPVLPAGPMIGLKPEFDSTLPEGGQARFLVQGFGPDLQPVPMQVAWQINRVRTHYQWYQLYGNWNWEPVTSRETVATGTGSLGTDPLRVTAPVTWGEYELVVERTDGAYVASSAAFEAGWYAPADAVATPDTLDLSLDRPAYRAGDIAVLRIVPRHAGQALVTVLSDRVIAMQAVEVGEGETLIRLPVTEEWGSGAYVTATVLRPGAGDQSPGRALGLAHAAIDPGARHLDVTLDAPAESAPRGPLQAGVRVDAPDGAQAFVTVAAVDLGILNLTGFADPDPALHYFGQRRLGVEIRDLYGRLIDGQQGALGRLRSGGDAADRMRLQSPPPTEALVAFHSGLVAVQDGRAQVSFDMPDFNGTVRLMAVAWTAQGVGQAAADVLVRDPVVISAALPRFLAPGDAARLRLDLSHTTGPAGDMSVLVEGVGDGRPIPVAVAPGQTMAVDISLTAGAVGDRTIRVALTTPDGQTLTKTLALGVRANDPQTGATRRFQLAPGQTFTLDAEALADLRPATAEIMVSAGPLARFDAAGMLRALDRYPYGCTEQITSQSLPLLYLSSLAEPLGLGNRDRIGLRIGQAIERVLTRQGANGAFGLWSVGAGDFWLDAYVTDFLTRARMQGHPVPDRALDAALDNLANRIAYAPDFDSGGEDIAYALFVLAREGRAAVGDLRYYADERADAFATPLAQAQLGAALAAYGDQRRADALFAKAARRIAAQSGDDPRLWRADYGSTLRDAAGVLSLAVEAGSTVVDRDALTARIATAAGRLSPQEQAWSLLAAHALVQDPTVSGLSIDGAAVSGPFMRRIPGRDLTPMRITNTANLPTDITLTTLGVPAAGTEVSGTGYSLTREYFSMDGRPVSGPIRIGDRLVAVLSVRPAEDIAARLMIDDPLPAGFEIDNPSLLRAGDVRALDWLETTDAEHAEFRTDRFLAAVNQQGNETIRLAYIVRAVSPGDFHHPAAVVEDMYRPDYRATTASSRLKVLE</sequence>
<dbReference type="InterPro" id="IPR003609">
    <property type="entry name" value="Pan_app"/>
</dbReference>